<keyword evidence="8" id="KW-0949">S-adenosyl-L-methionine</keyword>
<accession>A0A955RL89</accession>
<dbReference type="InterPro" id="IPR029063">
    <property type="entry name" value="SAM-dependent_MTases_sf"/>
</dbReference>
<gene>
    <name evidence="12" type="ORF">KC717_05460</name>
</gene>
<evidence type="ECO:0000256" key="11">
    <source>
        <dbReference type="ARBA" id="ARBA00031350"/>
    </source>
</evidence>
<keyword evidence="6" id="KW-0489">Methyltransferase</keyword>
<evidence type="ECO:0000256" key="3">
    <source>
        <dbReference type="ARBA" id="ARBA00011890"/>
    </source>
</evidence>
<keyword evidence="5" id="KW-0963">Cytoplasm</keyword>
<protein>
    <recommendedName>
        <fullName evidence="4">Protein-L-isoaspartate O-methyltransferase</fullName>
        <ecNumber evidence="3">2.1.1.77</ecNumber>
    </recommendedName>
    <alternativeName>
        <fullName evidence="11">L-isoaspartyl protein carboxyl methyltransferase</fullName>
    </alternativeName>
    <alternativeName>
        <fullName evidence="9">Protein L-isoaspartyl methyltransferase</fullName>
    </alternativeName>
    <alternativeName>
        <fullName evidence="10">Protein-beta-aspartate methyltransferase</fullName>
    </alternativeName>
</protein>
<dbReference type="AlphaFoldDB" id="A0A955RL89"/>
<sequence>MSHSPYTWTREHLHDVLTSRFLHNNEYVEAFSLIDRADFVREEDKNHAYDDKKLPIGFGQHIPKPSVVAQLIEALSPKKGGYYLLIGGGSGYTASILGTIVGEEGKVLVLERVLFIVDQLRENIAQYPNLDSIVSIQFKDGKDGFVEHAPYDGILSVIGYPDIPEILIEQLKIGGTLILPDTDYTLQIITRETKDELVRDTMYTELFDKVQSGVE</sequence>
<evidence type="ECO:0000256" key="2">
    <source>
        <dbReference type="ARBA" id="ARBA00005369"/>
    </source>
</evidence>
<comment type="similarity">
    <text evidence="2">Belongs to the methyltransferase superfamily. L-isoaspartyl/D-aspartyl protein methyltransferase family.</text>
</comment>
<dbReference type="SUPFAM" id="SSF53335">
    <property type="entry name" value="S-adenosyl-L-methionine-dependent methyltransferases"/>
    <property type="match status" value="1"/>
</dbReference>
<evidence type="ECO:0000256" key="8">
    <source>
        <dbReference type="ARBA" id="ARBA00022691"/>
    </source>
</evidence>
<name>A0A955RL89_9BACT</name>
<dbReference type="GO" id="GO:0005737">
    <property type="term" value="C:cytoplasm"/>
    <property type="evidence" value="ECO:0007669"/>
    <property type="project" value="UniProtKB-SubCell"/>
</dbReference>
<dbReference type="PANTHER" id="PTHR11579">
    <property type="entry name" value="PROTEIN-L-ISOASPARTATE O-METHYLTRANSFERASE"/>
    <property type="match status" value="1"/>
</dbReference>
<dbReference type="EMBL" id="JAGQLH010000075">
    <property type="protein sequence ID" value="MCA9386068.1"/>
    <property type="molecule type" value="Genomic_DNA"/>
</dbReference>
<evidence type="ECO:0000256" key="5">
    <source>
        <dbReference type="ARBA" id="ARBA00022490"/>
    </source>
</evidence>
<evidence type="ECO:0000256" key="9">
    <source>
        <dbReference type="ARBA" id="ARBA00030757"/>
    </source>
</evidence>
<proteinExistence type="inferred from homology"/>
<dbReference type="EC" id="2.1.1.77" evidence="3"/>
<dbReference type="InterPro" id="IPR000682">
    <property type="entry name" value="PCMT"/>
</dbReference>
<evidence type="ECO:0000256" key="1">
    <source>
        <dbReference type="ARBA" id="ARBA00004496"/>
    </source>
</evidence>
<evidence type="ECO:0000256" key="7">
    <source>
        <dbReference type="ARBA" id="ARBA00022679"/>
    </source>
</evidence>
<evidence type="ECO:0000313" key="12">
    <source>
        <dbReference type="EMBL" id="MCA9386068.1"/>
    </source>
</evidence>
<keyword evidence="7" id="KW-0808">Transferase</keyword>
<reference evidence="12" key="2">
    <citation type="journal article" date="2021" name="Microbiome">
        <title>Successional dynamics and alternative stable states in a saline activated sludge microbial community over 9 years.</title>
        <authorList>
            <person name="Wang Y."/>
            <person name="Ye J."/>
            <person name="Ju F."/>
            <person name="Liu L."/>
            <person name="Boyd J.A."/>
            <person name="Deng Y."/>
            <person name="Parks D.H."/>
            <person name="Jiang X."/>
            <person name="Yin X."/>
            <person name="Woodcroft B.J."/>
            <person name="Tyson G.W."/>
            <person name="Hugenholtz P."/>
            <person name="Polz M.F."/>
            <person name="Zhang T."/>
        </authorList>
    </citation>
    <scope>NUCLEOTIDE SEQUENCE</scope>
    <source>
        <strain evidence="12">HKST-UBA11</strain>
    </source>
</reference>
<evidence type="ECO:0000256" key="6">
    <source>
        <dbReference type="ARBA" id="ARBA00022603"/>
    </source>
</evidence>
<evidence type="ECO:0000313" key="13">
    <source>
        <dbReference type="Proteomes" id="UP000754563"/>
    </source>
</evidence>
<dbReference type="Gene3D" id="3.40.50.150">
    <property type="entry name" value="Vaccinia Virus protein VP39"/>
    <property type="match status" value="1"/>
</dbReference>
<evidence type="ECO:0000256" key="10">
    <source>
        <dbReference type="ARBA" id="ARBA00031323"/>
    </source>
</evidence>
<comment type="subcellular location">
    <subcellularLocation>
        <location evidence="1">Cytoplasm</location>
    </subcellularLocation>
</comment>
<dbReference type="Proteomes" id="UP000754563">
    <property type="component" value="Unassembled WGS sequence"/>
</dbReference>
<dbReference type="PANTHER" id="PTHR11579:SF0">
    <property type="entry name" value="PROTEIN-L-ISOASPARTATE(D-ASPARTATE) O-METHYLTRANSFERASE"/>
    <property type="match status" value="1"/>
</dbReference>
<dbReference type="GO" id="GO:0032259">
    <property type="term" value="P:methylation"/>
    <property type="evidence" value="ECO:0007669"/>
    <property type="project" value="UniProtKB-KW"/>
</dbReference>
<organism evidence="12 13">
    <name type="scientific">Candidatus Dojkabacteria bacterium</name>
    <dbReference type="NCBI Taxonomy" id="2099670"/>
    <lineage>
        <taxon>Bacteria</taxon>
        <taxon>Candidatus Dojkabacteria</taxon>
    </lineage>
</organism>
<reference evidence="12" key="1">
    <citation type="submission" date="2020-04" db="EMBL/GenBank/DDBJ databases">
        <authorList>
            <person name="Zhang T."/>
        </authorList>
    </citation>
    <scope>NUCLEOTIDE SEQUENCE</scope>
    <source>
        <strain evidence="12">HKST-UBA11</strain>
    </source>
</reference>
<dbReference type="GO" id="GO:0004719">
    <property type="term" value="F:protein-L-isoaspartate (D-aspartate) O-methyltransferase activity"/>
    <property type="evidence" value="ECO:0007669"/>
    <property type="project" value="UniProtKB-EC"/>
</dbReference>
<dbReference type="Pfam" id="PF01135">
    <property type="entry name" value="PCMT"/>
    <property type="match status" value="1"/>
</dbReference>
<comment type="caution">
    <text evidence="12">The sequence shown here is derived from an EMBL/GenBank/DDBJ whole genome shotgun (WGS) entry which is preliminary data.</text>
</comment>
<evidence type="ECO:0000256" key="4">
    <source>
        <dbReference type="ARBA" id="ARBA00013346"/>
    </source>
</evidence>